<feature type="domain" description="Lon proteolytic" evidence="6">
    <location>
        <begin position="92"/>
        <end position="153"/>
    </location>
</feature>
<sequence length="153" mass="17005">YIAKDYLVPKLLKEHKLTSEQFKVSESAIKEIINCYTREAGVRSLERVLGKLIRKTLTEMIKNNKKTISISANRIEKYLGSKIYTFDIKEKEDRGGVVKGMAWTAAGGDTLPVESVIMKGTGKLILTGQLGDVMQESAKIAFGFVRANSVKYG</sequence>
<dbReference type="PANTHER" id="PTHR10046">
    <property type="entry name" value="ATP DEPENDENT LON PROTEASE FAMILY MEMBER"/>
    <property type="match status" value="1"/>
</dbReference>
<dbReference type="InterPro" id="IPR027065">
    <property type="entry name" value="Lon_Prtase"/>
</dbReference>
<dbReference type="InterPro" id="IPR008269">
    <property type="entry name" value="Lon_proteolytic"/>
</dbReference>
<dbReference type="GO" id="GO:0006508">
    <property type="term" value="P:proteolysis"/>
    <property type="evidence" value="ECO:0007669"/>
    <property type="project" value="UniProtKB-KW"/>
</dbReference>
<evidence type="ECO:0000256" key="5">
    <source>
        <dbReference type="PROSITE-ProRule" id="PRU01122"/>
    </source>
</evidence>
<accession>A0AAW9KKT4</accession>
<dbReference type="Pfam" id="PF05362">
    <property type="entry name" value="Lon_C"/>
    <property type="match status" value="1"/>
</dbReference>
<dbReference type="InterPro" id="IPR020568">
    <property type="entry name" value="Ribosomal_Su5_D2-typ_SF"/>
</dbReference>
<feature type="non-terminal residue" evidence="7">
    <location>
        <position position="1"/>
    </location>
</feature>
<keyword evidence="3" id="KW-0378">Hydrolase</keyword>
<dbReference type="Gene3D" id="3.30.230.10">
    <property type="match status" value="1"/>
</dbReference>
<dbReference type="EMBL" id="WNUR01001089">
    <property type="protein sequence ID" value="MDZ7543349.1"/>
    <property type="molecule type" value="Genomic_DNA"/>
</dbReference>
<dbReference type="SUPFAM" id="SSF52540">
    <property type="entry name" value="P-loop containing nucleoside triphosphate hydrolases"/>
    <property type="match status" value="1"/>
</dbReference>
<protein>
    <submittedName>
        <fullName evidence="7">Endopeptidase La</fullName>
    </submittedName>
</protein>
<keyword evidence="1" id="KW-0645">Protease</keyword>
<dbReference type="GO" id="GO:0004252">
    <property type="term" value="F:serine-type endopeptidase activity"/>
    <property type="evidence" value="ECO:0007669"/>
    <property type="project" value="InterPro"/>
</dbReference>
<evidence type="ECO:0000256" key="1">
    <source>
        <dbReference type="ARBA" id="ARBA00022670"/>
    </source>
</evidence>
<dbReference type="Proteomes" id="UP001288944">
    <property type="component" value="Unassembled WGS sequence"/>
</dbReference>
<dbReference type="PROSITE" id="PS51786">
    <property type="entry name" value="LON_PROTEOLYTIC"/>
    <property type="match status" value="1"/>
</dbReference>
<dbReference type="InterPro" id="IPR054594">
    <property type="entry name" value="Lon_lid"/>
</dbReference>
<keyword evidence="4" id="KW-0067">ATP-binding</keyword>
<dbReference type="Gene3D" id="1.10.8.60">
    <property type="match status" value="1"/>
</dbReference>
<evidence type="ECO:0000259" key="6">
    <source>
        <dbReference type="PROSITE" id="PS51786"/>
    </source>
</evidence>
<name>A0AAW9KKT4_CLOPF</name>
<dbReference type="SUPFAM" id="SSF54211">
    <property type="entry name" value="Ribosomal protein S5 domain 2-like"/>
    <property type="match status" value="1"/>
</dbReference>
<dbReference type="GO" id="GO:0004176">
    <property type="term" value="F:ATP-dependent peptidase activity"/>
    <property type="evidence" value="ECO:0007669"/>
    <property type="project" value="InterPro"/>
</dbReference>
<feature type="non-terminal residue" evidence="7">
    <location>
        <position position="153"/>
    </location>
</feature>
<evidence type="ECO:0000256" key="3">
    <source>
        <dbReference type="ARBA" id="ARBA00022801"/>
    </source>
</evidence>
<proteinExistence type="predicted"/>
<evidence type="ECO:0000256" key="4">
    <source>
        <dbReference type="ARBA" id="ARBA00022840"/>
    </source>
</evidence>
<reference evidence="7" key="1">
    <citation type="submission" date="2019-11" db="EMBL/GenBank/DDBJ databases">
        <title>Characterization of Clostridium perfringens isolates from swine manure treated agricultural soils.</title>
        <authorList>
            <person name="Wushke S.T."/>
        </authorList>
    </citation>
    <scope>NUCLEOTIDE SEQUENCE</scope>
    <source>
        <strain evidence="7">X62</strain>
    </source>
</reference>
<evidence type="ECO:0000313" key="7">
    <source>
        <dbReference type="EMBL" id="MDZ7543349.1"/>
    </source>
</evidence>
<comment type="caution">
    <text evidence="7">The sequence shown here is derived from an EMBL/GenBank/DDBJ whole genome shotgun (WGS) entry which is preliminary data.</text>
</comment>
<dbReference type="InterPro" id="IPR027417">
    <property type="entry name" value="P-loop_NTPase"/>
</dbReference>
<organism evidence="7 8">
    <name type="scientific">Clostridium perfringens</name>
    <dbReference type="NCBI Taxonomy" id="1502"/>
    <lineage>
        <taxon>Bacteria</taxon>
        <taxon>Bacillati</taxon>
        <taxon>Bacillota</taxon>
        <taxon>Clostridia</taxon>
        <taxon>Eubacteriales</taxon>
        <taxon>Clostridiaceae</taxon>
        <taxon>Clostridium</taxon>
    </lineage>
</organism>
<dbReference type="AlphaFoldDB" id="A0AAW9KKT4"/>
<dbReference type="Pfam" id="PF22667">
    <property type="entry name" value="Lon_lid"/>
    <property type="match status" value="1"/>
</dbReference>
<gene>
    <name evidence="7" type="ORF">GNF83_19655</name>
</gene>
<dbReference type="InterPro" id="IPR014721">
    <property type="entry name" value="Ribsml_uS5_D2-typ_fold_subgr"/>
</dbReference>
<evidence type="ECO:0000256" key="2">
    <source>
        <dbReference type="ARBA" id="ARBA00022741"/>
    </source>
</evidence>
<dbReference type="GO" id="GO:0005524">
    <property type="term" value="F:ATP binding"/>
    <property type="evidence" value="ECO:0007669"/>
    <property type="project" value="UniProtKB-KW"/>
</dbReference>
<evidence type="ECO:0000313" key="8">
    <source>
        <dbReference type="Proteomes" id="UP001288944"/>
    </source>
</evidence>
<comment type="caution">
    <text evidence="5">Lacks conserved residue(s) required for the propagation of feature annotation.</text>
</comment>
<dbReference type="GO" id="GO:0030163">
    <property type="term" value="P:protein catabolic process"/>
    <property type="evidence" value="ECO:0007669"/>
    <property type="project" value="InterPro"/>
</dbReference>
<keyword evidence="2" id="KW-0547">Nucleotide-binding</keyword>